<evidence type="ECO:0000256" key="3">
    <source>
        <dbReference type="PROSITE-ProRule" id="PRU00339"/>
    </source>
</evidence>
<feature type="repeat" description="TPR" evidence="3">
    <location>
        <begin position="295"/>
        <end position="328"/>
    </location>
</feature>
<organism evidence="4 5">
    <name type="scientific">Owenweeksia hongkongensis (strain DSM 17368 / CIP 108786 / JCM 12287 / NRRL B-23963 / UST20020801)</name>
    <dbReference type="NCBI Taxonomy" id="926562"/>
    <lineage>
        <taxon>Bacteria</taxon>
        <taxon>Pseudomonadati</taxon>
        <taxon>Bacteroidota</taxon>
        <taxon>Flavobacteriia</taxon>
        <taxon>Flavobacteriales</taxon>
        <taxon>Owenweeksiaceae</taxon>
        <taxon>Owenweeksia</taxon>
    </lineage>
</organism>
<dbReference type="PANTHER" id="PTHR44858:SF1">
    <property type="entry name" value="UDP-N-ACETYLGLUCOSAMINE--PEPTIDE N-ACETYLGLUCOSAMINYLTRANSFERASE SPINDLY-RELATED"/>
    <property type="match status" value="1"/>
</dbReference>
<keyword evidence="5" id="KW-1185">Reference proteome</keyword>
<dbReference type="Pfam" id="PF13432">
    <property type="entry name" value="TPR_16"/>
    <property type="match status" value="1"/>
</dbReference>
<dbReference type="Gene3D" id="1.25.40.10">
    <property type="entry name" value="Tetratricopeptide repeat domain"/>
    <property type="match status" value="3"/>
</dbReference>
<dbReference type="InterPro" id="IPR013105">
    <property type="entry name" value="TPR_2"/>
</dbReference>
<dbReference type="PANTHER" id="PTHR44858">
    <property type="entry name" value="TETRATRICOPEPTIDE REPEAT PROTEIN 6"/>
    <property type="match status" value="1"/>
</dbReference>
<feature type="repeat" description="TPR" evidence="3">
    <location>
        <begin position="329"/>
        <end position="362"/>
    </location>
</feature>
<dbReference type="STRING" id="926562.Oweho_1788"/>
<dbReference type="eggNOG" id="COG0457">
    <property type="taxonomic scope" value="Bacteria"/>
</dbReference>
<dbReference type="AlphaFoldDB" id="G8R153"/>
<dbReference type="SMART" id="SM00028">
    <property type="entry name" value="TPR"/>
    <property type="match status" value="7"/>
</dbReference>
<dbReference type="Proteomes" id="UP000005631">
    <property type="component" value="Chromosome"/>
</dbReference>
<evidence type="ECO:0000313" key="4">
    <source>
        <dbReference type="EMBL" id="AEV32768.1"/>
    </source>
</evidence>
<reference evidence="4 5" key="1">
    <citation type="journal article" date="2012" name="Stand. Genomic Sci.">
        <title>Genome sequence of the orange-pigmented seawater bacterium Owenweeksia hongkongensis type strain (UST20020801(T)).</title>
        <authorList>
            <person name="Riedel T."/>
            <person name="Held B."/>
            <person name="Nolan M."/>
            <person name="Lucas S."/>
            <person name="Lapidus A."/>
            <person name="Tice H."/>
            <person name="Del Rio T.G."/>
            <person name="Cheng J.F."/>
            <person name="Han C."/>
            <person name="Tapia R."/>
            <person name="Goodwin L.A."/>
            <person name="Pitluck S."/>
            <person name="Liolios K."/>
            <person name="Mavromatis K."/>
            <person name="Pagani I."/>
            <person name="Ivanova N."/>
            <person name="Mikhailova N."/>
            <person name="Pati A."/>
            <person name="Chen A."/>
            <person name="Palaniappan K."/>
            <person name="Rohde M."/>
            <person name="Tindall B.J."/>
            <person name="Detter J.C."/>
            <person name="Goker M."/>
            <person name="Woyke T."/>
            <person name="Bristow J."/>
            <person name="Eisen J.A."/>
            <person name="Markowitz V."/>
            <person name="Hugenholtz P."/>
            <person name="Klenk H.P."/>
            <person name="Kyrpides N.C."/>
        </authorList>
    </citation>
    <scope>NUCLEOTIDE SEQUENCE</scope>
    <source>
        <strain evidence="5">DSM 17368 / JCM 12287 / NRRL B-23963</strain>
    </source>
</reference>
<evidence type="ECO:0000256" key="2">
    <source>
        <dbReference type="ARBA" id="ARBA00022803"/>
    </source>
</evidence>
<keyword evidence="2 3" id="KW-0802">TPR repeat</keyword>
<dbReference type="Pfam" id="PF07719">
    <property type="entry name" value="TPR_2"/>
    <property type="match status" value="1"/>
</dbReference>
<sequence>MRLKALSEKLSKSRLKYLIKKSAYLQRTFLVLTPMKNILFALFTTLFLASCQNTPTEDSTNDSSDQKNVATPPASSLDSINELLSNDELNAKKLALRAKVYLRANNVNAARIDIGKAYVIDSNLAVVYEARGEMSYLLNKGRAAQKDWEKCIKIDPKNSNCLLSLTELYITVQEYEKALKMVNRQLEIDDKDPQAYFMKGIIIRDFKQDTGLALQYFQNAVDLKQDYIEALDMLGVTLANRGDTLAPFYYKRILDQQPQRWDVYYKLGAYYMNKNEENRALEAFTKATQINPADAESYYSMGYIHLTLRQFAKARDLFTQSINARERNYKAYYGRGYSHEMLGDIINAKKDYQRAIKALPQYTPAVEALERISK</sequence>
<feature type="repeat" description="TPR" evidence="3">
    <location>
        <begin position="159"/>
        <end position="192"/>
    </location>
</feature>
<dbReference type="OrthoDB" id="1290858at2"/>
<dbReference type="SUPFAM" id="SSF81901">
    <property type="entry name" value="HCP-like"/>
    <property type="match status" value="1"/>
</dbReference>
<dbReference type="HOGENOM" id="CLU_739332_0_0_10"/>
<feature type="repeat" description="TPR" evidence="3">
    <location>
        <begin position="261"/>
        <end position="294"/>
    </location>
</feature>
<keyword evidence="1" id="KW-0677">Repeat</keyword>
<gene>
    <name evidence="4" type="ordered locus">Oweho_1788</name>
</gene>
<dbReference type="KEGG" id="oho:Oweho_1788"/>
<dbReference type="PROSITE" id="PS50005">
    <property type="entry name" value="TPR"/>
    <property type="match status" value="4"/>
</dbReference>
<name>G8R153_OWEHD</name>
<dbReference type="InterPro" id="IPR050498">
    <property type="entry name" value="Ycf3"/>
</dbReference>
<accession>G8R153</accession>
<dbReference type="InterPro" id="IPR011990">
    <property type="entry name" value="TPR-like_helical_dom_sf"/>
</dbReference>
<dbReference type="PROSITE" id="PS50293">
    <property type="entry name" value="TPR_REGION"/>
    <property type="match status" value="1"/>
</dbReference>
<dbReference type="InterPro" id="IPR019734">
    <property type="entry name" value="TPR_rpt"/>
</dbReference>
<dbReference type="EMBL" id="CP003156">
    <property type="protein sequence ID" value="AEV32768.1"/>
    <property type="molecule type" value="Genomic_DNA"/>
</dbReference>
<evidence type="ECO:0000313" key="5">
    <source>
        <dbReference type="Proteomes" id="UP000005631"/>
    </source>
</evidence>
<proteinExistence type="predicted"/>
<evidence type="ECO:0000256" key="1">
    <source>
        <dbReference type="ARBA" id="ARBA00022737"/>
    </source>
</evidence>
<protein>
    <submittedName>
        <fullName evidence="4">Tetratricopeptide repeat protein</fullName>
    </submittedName>
</protein>